<reference evidence="2" key="1">
    <citation type="submission" date="2017-04" db="EMBL/GenBank/DDBJ databases">
        <authorList>
            <person name="Varghese N."/>
            <person name="Submissions S."/>
        </authorList>
    </citation>
    <scope>NUCLEOTIDE SEQUENCE [LARGE SCALE GENOMIC DNA]</scope>
    <source>
        <strain evidence="2">RKEM611</strain>
    </source>
</reference>
<name>A0A1Y6B4P8_9BACT</name>
<accession>A0A1Y6B4P8</accession>
<evidence type="ECO:0000313" key="2">
    <source>
        <dbReference type="Proteomes" id="UP000192907"/>
    </source>
</evidence>
<gene>
    <name evidence="1" type="ORF">SAMN06296036_101484</name>
</gene>
<sequence>MQPCALDLGIYEIRSRILSEVTFISAGKTAITNRSKGKSRQNSECDKLGQNVAQRDEIIANLTVANTVLKKIRTYKAHCHKP</sequence>
<dbReference type="Proteomes" id="UP000192907">
    <property type="component" value="Unassembled WGS sequence"/>
</dbReference>
<organism evidence="1 2">
    <name type="scientific">Pseudobacteriovorax antillogorgiicola</name>
    <dbReference type="NCBI Taxonomy" id="1513793"/>
    <lineage>
        <taxon>Bacteria</taxon>
        <taxon>Pseudomonadati</taxon>
        <taxon>Bdellovibrionota</taxon>
        <taxon>Oligoflexia</taxon>
        <taxon>Oligoflexales</taxon>
        <taxon>Pseudobacteriovoracaceae</taxon>
        <taxon>Pseudobacteriovorax</taxon>
    </lineage>
</organism>
<keyword evidence="2" id="KW-1185">Reference proteome</keyword>
<proteinExistence type="predicted"/>
<evidence type="ECO:0000313" key="1">
    <source>
        <dbReference type="EMBL" id="SME91801.1"/>
    </source>
</evidence>
<protein>
    <submittedName>
        <fullName evidence="1">Uncharacterized protein</fullName>
    </submittedName>
</protein>
<dbReference type="EMBL" id="FWZT01000001">
    <property type="protein sequence ID" value="SME91801.1"/>
    <property type="molecule type" value="Genomic_DNA"/>
</dbReference>
<dbReference type="AlphaFoldDB" id="A0A1Y6B4P8"/>